<evidence type="ECO:0000313" key="1">
    <source>
        <dbReference type="EMBL" id="BBL05215.1"/>
    </source>
</evidence>
<accession>A0A4Y1WWW0</accession>
<dbReference type="AlphaFoldDB" id="A0A4Y1WWW0"/>
<dbReference type="InterPro" id="IPR011990">
    <property type="entry name" value="TPR-like_helical_dom_sf"/>
</dbReference>
<dbReference type="RefSeq" id="WP_141413418.1">
    <property type="nucleotide sequence ID" value="NZ_AP019735.1"/>
</dbReference>
<sequence length="552" mass="63866">MKICNKILQIGLLSAALGSLFGCSVARRLQRQQATAGLAQLTRAERQERQQDSRPQVVKLQRDSNTFFLAPVDTLADGERVMALQIEQVTVVAKARTIPERNGRVTLDFIVTLPKALLGRSRSVVITPVLHKPDESVALEDLVIRGGRFSLLQERDYWQYETYVERFRPDTVGREAAFNRFVKFPYPEDVRLDSLVEGRSTVTYYYSQAIKTDETSKKMLVTLQGQVLAVDDSAYSLPPSDTLSYVVSSMISFVDTMPRYRIKVIDKFVTVEDRNYIQFFVGDTRVVDTLGDNRRQLDKITSLMRRIVEQQEFYVDTITLTAASSPEGAYAFNERLSQGRAEALKRYLVRRYGRSIDTMLTVQWVAEDWPELMTRIRTDREIVNRDAILELIAEEKNPDRREQAIRQRFPKDYDYIHAMIYPQLRAVNFRYNLRRKGMVKDTIHTTELNTVYARGVELLQKRKYAKALYILNDYNDRNTVVAHLSMDHNERALELLATLPKDAVTEYLRAIACSRLGRKEEGRRHFLEACRLDGRMEYRGNLDPEITELLKQ</sequence>
<dbReference type="EMBL" id="AP019735">
    <property type="protein sequence ID" value="BBL05215.1"/>
    <property type="molecule type" value="Genomic_DNA"/>
</dbReference>
<dbReference type="SUPFAM" id="SSF103088">
    <property type="entry name" value="OmpA-like"/>
    <property type="match status" value="1"/>
</dbReference>
<keyword evidence="2" id="KW-1185">Reference proteome</keyword>
<evidence type="ECO:0008006" key="3">
    <source>
        <dbReference type="Google" id="ProtNLM"/>
    </source>
</evidence>
<dbReference type="SUPFAM" id="SSF48452">
    <property type="entry name" value="TPR-like"/>
    <property type="match status" value="1"/>
</dbReference>
<gene>
    <name evidence="1" type="ORF">A5CBH24_25280</name>
</gene>
<dbReference type="KEGG" id="acou:A5CBH24_25280"/>
<dbReference type="Gene3D" id="3.30.1330.60">
    <property type="entry name" value="OmpA-like domain"/>
    <property type="match status" value="1"/>
</dbReference>
<name>A0A4Y1WWW0_9BACT</name>
<evidence type="ECO:0000313" key="2">
    <source>
        <dbReference type="Proteomes" id="UP000318946"/>
    </source>
</evidence>
<proteinExistence type="predicted"/>
<dbReference type="InterPro" id="IPR036737">
    <property type="entry name" value="OmpA-like_sf"/>
</dbReference>
<dbReference type="PROSITE" id="PS51257">
    <property type="entry name" value="PROKAR_LIPOPROTEIN"/>
    <property type="match status" value="1"/>
</dbReference>
<protein>
    <recommendedName>
        <fullName evidence="3">OmpA-like domain-containing protein</fullName>
    </recommendedName>
</protein>
<dbReference type="Proteomes" id="UP000318946">
    <property type="component" value="Chromosome"/>
</dbReference>
<organism evidence="1 2">
    <name type="scientific">Alistipes communis</name>
    <dbReference type="NCBI Taxonomy" id="2585118"/>
    <lineage>
        <taxon>Bacteria</taxon>
        <taxon>Pseudomonadati</taxon>
        <taxon>Bacteroidota</taxon>
        <taxon>Bacteroidia</taxon>
        <taxon>Bacteroidales</taxon>
        <taxon>Rikenellaceae</taxon>
        <taxon>Alistipes</taxon>
    </lineage>
</organism>
<reference evidence="2" key="1">
    <citation type="submission" date="2019-06" db="EMBL/GenBank/DDBJ databases">
        <title>Alistipes onderdonkii subsp. vulgaris subsp. nov., Alistipes dispar sp. nov. and Alistipes communis sp. nov., isolated from human faeces, and creation of Alistipes onderdonkii subsp. onderdonkii subsp. nov.</title>
        <authorList>
            <person name="Sakamoto M."/>
            <person name="Ikeyama N."/>
            <person name="Ogata Y."/>
            <person name="Suda W."/>
            <person name="Iino T."/>
            <person name="Hattori M."/>
            <person name="Ohkuma M."/>
        </authorList>
    </citation>
    <scope>NUCLEOTIDE SEQUENCE [LARGE SCALE GENOMIC DNA]</scope>
    <source>
        <strain evidence="2">5CBH24</strain>
    </source>
</reference>
<dbReference type="GeneID" id="78343240"/>
<dbReference type="OrthoDB" id="1031365at2"/>